<keyword evidence="2" id="KW-1185">Reference proteome</keyword>
<evidence type="ECO:0000313" key="2">
    <source>
        <dbReference type="Proteomes" id="UP000545286"/>
    </source>
</evidence>
<comment type="caution">
    <text evidence="1">The sequence shown here is derived from an EMBL/GenBank/DDBJ whole genome shotgun (WGS) entry which is preliminary data.</text>
</comment>
<dbReference type="AlphaFoldDB" id="A0A7W4YEN9"/>
<evidence type="ECO:0008006" key="3">
    <source>
        <dbReference type="Google" id="ProtNLM"/>
    </source>
</evidence>
<organism evidence="1 2">
    <name type="scientific">Pseudoclavibacter helvolus</name>
    <dbReference type="NCBI Taxonomy" id="255205"/>
    <lineage>
        <taxon>Bacteria</taxon>
        <taxon>Bacillati</taxon>
        <taxon>Actinomycetota</taxon>
        <taxon>Actinomycetes</taxon>
        <taxon>Micrococcales</taxon>
        <taxon>Microbacteriaceae</taxon>
        <taxon>Pseudoclavibacter</taxon>
    </lineage>
</organism>
<proteinExistence type="predicted"/>
<reference evidence="1 2" key="1">
    <citation type="submission" date="2020-08" db="EMBL/GenBank/DDBJ databases">
        <title>Sequencing the genomes of 1000 actinobacteria strains.</title>
        <authorList>
            <person name="Klenk H.-P."/>
        </authorList>
    </citation>
    <scope>NUCLEOTIDE SEQUENCE [LARGE SCALE GENOMIC DNA]</scope>
    <source>
        <strain evidence="1 2">DSM 20419</strain>
    </source>
</reference>
<evidence type="ECO:0000313" key="1">
    <source>
        <dbReference type="EMBL" id="MBB2956718.1"/>
    </source>
</evidence>
<sequence length="100" mass="10728">MPNRAHRAEEDSLEHFLADYTADEARFSLSKGDTPLLRAMLIPDLTARYGIAERLLDDGAGASVALAPDSTPCTCCSRTESTISTEQGCSQHISSRAALT</sequence>
<name>A0A7W4YEN9_9MICO</name>
<protein>
    <recommendedName>
        <fullName evidence="3">Ankyrin repeat domain-containing protein</fullName>
    </recommendedName>
</protein>
<accession>A0A7W4YEN9</accession>
<dbReference type="EMBL" id="JACHWJ010000001">
    <property type="protein sequence ID" value="MBB2956718.1"/>
    <property type="molecule type" value="Genomic_DNA"/>
</dbReference>
<gene>
    <name evidence="1" type="ORF">FHX72_000830</name>
</gene>
<dbReference type="RefSeq" id="WP_183623131.1">
    <property type="nucleotide sequence ID" value="NZ_JACHWJ010000001.1"/>
</dbReference>
<dbReference type="Proteomes" id="UP000545286">
    <property type="component" value="Unassembled WGS sequence"/>
</dbReference>